<dbReference type="Proteomes" id="UP000608579">
    <property type="component" value="Unassembled WGS sequence"/>
</dbReference>
<evidence type="ECO:0000256" key="8">
    <source>
        <dbReference type="ARBA" id="ARBA00022801"/>
    </source>
</evidence>
<comment type="catalytic activity">
    <reaction evidence="11">
        <text>N-succinyl-(2S,6S)-2,6-diaminopimelate + H2O = (2S,6S)-2,6-diaminopimelate + succinate</text>
        <dbReference type="Rhea" id="RHEA:22608"/>
        <dbReference type="ChEBI" id="CHEBI:15377"/>
        <dbReference type="ChEBI" id="CHEBI:30031"/>
        <dbReference type="ChEBI" id="CHEBI:57609"/>
        <dbReference type="ChEBI" id="CHEBI:58087"/>
        <dbReference type="EC" id="3.5.1.18"/>
    </reaction>
</comment>
<evidence type="ECO:0000259" key="14">
    <source>
        <dbReference type="Pfam" id="PF07687"/>
    </source>
</evidence>
<dbReference type="InterPro" id="IPR010182">
    <property type="entry name" value="ArgE/DapE"/>
</dbReference>
<comment type="pathway">
    <text evidence="3">Amino-acid biosynthesis; L-lysine biosynthesis via DAP pathway; LL-2,6-diaminopimelate from (S)-tetrahydrodipicolinate (succinylase route): step 3/3.</text>
</comment>
<proteinExistence type="inferred from homology"/>
<evidence type="ECO:0000313" key="15">
    <source>
        <dbReference type="EMBL" id="HIQ30492.1"/>
    </source>
</evidence>
<evidence type="ECO:0000256" key="3">
    <source>
        <dbReference type="ARBA" id="ARBA00005130"/>
    </source>
</evidence>
<feature type="domain" description="Peptidase M20 dimerisation" evidence="14">
    <location>
        <begin position="169"/>
        <end position="268"/>
    </location>
</feature>
<dbReference type="InterPro" id="IPR036264">
    <property type="entry name" value="Bact_exopeptidase_dim_dom"/>
</dbReference>
<keyword evidence="8" id="KW-0378">Hydrolase</keyword>
<evidence type="ECO:0000256" key="7">
    <source>
        <dbReference type="ARBA" id="ARBA00022723"/>
    </source>
</evidence>
<comment type="cofactor">
    <cofactor evidence="1">
        <name>Co(2+)</name>
        <dbReference type="ChEBI" id="CHEBI:48828"/>
    </cofactor>
</comment>
<dbReference type="Gene3D" id="3.30.70.360">
    <property type="match status" value="1"/>
</dbReference>
<reference evidence="15" key="1">
    <citation type="journal article" date="2020" name="ISME J.">
        <title>Gammaproteobacteria mediating utilization of methyl-, sulfur- and petroleum organic compounds in deep ocean hydrothermal plumes.</title>
        <authorList>
            <person name="Zhou Z."/>
            <person name="Liu Y."/>
            <person name="Pan J."/>
            <person name="Cron B.R."/>
            <person name="Toner B.M."/>
            <person name="Anantharaman K."/>
            <person name="Breier J.A."/>
            <person name="Dick G.J."/>
            <person name="Li M."/>
        </authorList>
    </citation>
    <scope>NUCLEOTIDE SEQUENCE</scope>
    <source>
        <strain evidence="15">SZUA-1515</strain>
    </source>
</reference>
<dbReference type="InterPro" id="IPR011650">
    <property type="entry name" value="Peptidase_M20_dimer"/>
</dbReference>
<dbReference type="Pfam" id="PF01546">
    <property type="entry name" value="Peptidase_M20"/>
    <property type="match status" value="1"/>
</dbReference>
<comment type="similarity">
    <text evidence="12">Belongs to the peptidase M42 family.</text>
</comment>
<dbReference type="PIRSF" id="PIRSF001123">
    <property type="entry name" value="PepA_GA"/>
    <property type="match status" value="1"/>
</dbReference>
<evidence type="ECO:0000256" key="11">
    <source>
        <dbReference type="ARBA" id="ARBA00051301"/>
    </source>
</evidence>
<evidence type="ECO:0000256" key="2">
    <source>
        <dbReference type="ARBA" id="ARBA00001947"/>
    </source>
</evidence>
<dbReference type="UniPathway" id="UPA00034">
    <property type="reaction ID" value="UER00021"/>
</dbReference>
<evidence type="ECO:0000256" key="4">
    <source>
        <dbReference type="ARBA" id="ARBA00006247"/>
    </source>
</evidence>
<organism evidence="15 16">
    <name type="scientific">Caldiarchaeum subterraneum</name>
    <dbReference type="NCBI Taxonomy" id="311458"/>
    <lineage>
        <taxon>Archaea</taxon>
        <taxon>Nitrososphaerota</taxon>
        <taxon>Candidatus Caldarchaeales</taxon>
        <taxon>Candidatus Caldarchaeaceae</taxon>
        <taxon>Candidatus Caldarchaeum</taxon>
    </lineage>
</organism>
<dbReference type="SUPFAM" id="SSF55031">
    <property type="entry name" value="Bacterial exopeptidase dimerisation domain"/>
    <property type="match status" value="1"/>
</dbReference>
<evidence type="ECO:0000313" key="16">
    <source>
        <dbReference type="Proteomes" id="UP000608579"/>
    </source>
</evidence>
<comment type="cofactor">
    <cofactor evidence="13">
        <name>a divalent metal cation</name>
        <dbReference type="ChEBI" id="CHEBI:60240"/>
    </cofactor>
    <text evidence="13">Binds 2 divalent metal cations per subunit.</text>
</comment>
<dbReference type="SUPFAM" id="SSF53187">
    <property type="entry name" value="Zn-dependent exopeptidases"/>
    <property type="match status" value="1"/>
</dbReference>
<keyword evidence="7 13" id="KW-0479">Metal-binding</keyword>
<sequence length="373" mass="41201">MMFNSSRVGGLLSKLVEFPSVSGFELELCDFLSEYLSGLGISVERQEVYKTGYNVVTRLGRGGEVMVCGHLDVVPELDMPDAFRPITRNGILYGRGACDMKGGVAAMILALEELVKQNKEPNVTFAFVVDEEMYGRGASELLTRGARAEVCIITEPTNLKVCIGNASCFEFNLTAYGQSSHGASRENHNAIHLLTKAYAMMEERVREEFNVAEHEYPMSPIINLGRIEGGYGAWVTPPKAKSEILIHMHPSIDYKTALSRMKHIVEEISNELGAKVEITPTHGCDGFIIDKDRNNKYAKQLIQSHKTVTATEPEVGLIESETDGNALYHKGGIPCIIYGPGDIKYAHSSREQIKLEDVSKAAEVLLHFLEKLT</sequence>
<accession>A0A832ZX66</accession>
<dbReference type="EC" id="3.5.1.18" evidence="5"/>
<dbReference type="Pfam" id="PF07687">
    <property type="entry name" value="M20_dimer"/>
    <property type="match status" value="1"/>
</dbReference>
<dbReference type="PROSITE" id="PS00758">
    <property type="entry name" value="ARGE_DAPE_CPG2_1"/>
    <property type="match status" value="1"/>
</dbReference>
<comment type="cofactor">
    <cofactor evidence="2">
        <name>Zn(2+)</name>
        <dbReference type="ChEBI" id="CHEBI:29105"/>
    </cofactor>
</comment>
<evidence type="ECO:0000256" key="5">
    <source>
        <dbReference type="ARBA" id="ARBA00011921"/>
    </source>
</evidence>
<dbReference type="InterPro" id="IPR050072">
    <property type="entry name" value="Peptidase_M20A"/>
</dbReference>
<dbReference type="NCBIfam" id="TIGR01910">
    <property type="entry name" value="DapE-ArgE"/>
    <property type="match status" value="1"/>
</dbReference>
<keyword evidence="10" id="KW-0170">Cobalt</keyword>
<dbReference type="Gene3D" id="3.40.630.10">
    <property type="entry name" value="Zn peptidases"/>
    <property type="match status" value="1"/>
</dbReference>
<evidence type="ECO:0000256" key="9">
    <source>
        <dbReference type="ARBA" id="ARBA00022833"/>
    </source>
</evidence>
<comment type="similarity">
    <text evidence="4">Belongs to the peptidase M20A family.</text>
</comment>
<dbReference type="GO" id="GO:0046872">
    <property type="term" value="F:metal ion binding"/>
    <property type="evidence" value="ECO:0007669"/>
    <property type="project" value="UniProtKB-UniRule"/>
</dbReference>
<dbReference type="AlphaFoldDB" id="A0A832ZX66"/>
<feature type="binding site" evidence="13">
    <location>
        <position position="70"/>
    </location>
    <ligand>
        <name>Zn(2+)</name>
        <dbReference type="ChEBI" id="CHEBI:29105"/>
        <label>1</label>
    </ligand>
</feature>
<dbReference type="GO" id="GO:0009014">
    <property type="term" value="F:succinyl-diaminopimelate desuccinylase activity"/>
    <property type="evidence" value="ECO:0007669"/>
    <property type="project" value="UniProtKB-EC"/>
</dbReference>
<dbReference type="InterPro" id="IPR008007">
    <property type="entry name" value="Peptidase_M42"/>
</dbReference>
<evidence type="ECO:0000256" key="12">
    <source>
        <dbReference type="PIRNR" id="PIRNR001123"/>
    </source>
</evidence>
<evidence type="ECO:0000256" key="6">
    <source>
        <dbReference type="ARBA" id="ARBA00016853"/>
    </source>
</evidence>
<dbReference type="InterPro" id="IPR002933">
    <property type="entry name" value="Peptidase_M20"/>
</dbReference>
<evidence type="ECO:0000256" key="10">
    <source>
        <dbReference type="ARBA" id="ARBA00023285"/>
    </source>
</evidence>
<gene>
    <name evidence="15" type="ORF">EYH45_08040</name>
</gene>
<comment type="caution">
    <text evidence="15">The sequence shown here is derived from an EMBL/GenBank/DDBJ whole genome shotgun (WGS) entry which is preliminary data.</text>
</comment>
<protein>
    <recommendedName>
        <fullName evidence="6">Probable succinyl-diaminopimelate desuccinylase</fullName>
        <ecNumber evidence="5">3.5.1.18</ecNumber>
    </recommendedName>
</protein>
<dbReference type="GO" id="GO:0004177">
    <property type="term" value="F:aminopeptidase activity"/>
    <property type="evidence" value="ECO:0007669"/>
    <property type="project" value="UniProtKB-UniRule"/>
</dbReference>
<dbReference type="GO" id="GO:0009089">
    <property type="term" value="P:lysine biosynthetic process via diaminopimelate"/>
    <property type="evidence" value="ECO:0007669"/>
    <property type="project" value="UniProtKB-UniPathway"/>
</dbReference>
<keyword evidence="9" id="KW-0862">Zinc</keyword>
<evidence type="ECO:0000256" key="1">
    <source>
        <dbReference type="ARBA" id="ARBA00001941"/>
    </source>
</evidence>
<dbReference type="InterPro" id="IPR001261">
    <property type="entry name" value="ArgE/DapE_CS"/>
</dbReference>
<dbReference type="EMBL" id="DQVM01000162">
    <property type="protein sequence ID" value="HIQ30492.1"/>
    <property type="molecule type" value="Genomic_DNA"/>
</dbReference>
<name>A0A832ZX66_CALS0</name>
<evidence type="ECO:0000256" key="13">
    <source>
        <dbReference type="PIRSR" id="PIRSR001123-2"/>
    </source>
</evidence>
<dbReference type="PANTHER" id="PTHR43808">
    <property type="entry name" value="ACETYLORNITHINE DEACETYLASE"/>
    <property type="match status" value="1"/>
</dbReference>